<keyword evidence="2" id="KW-1185">Reference proteome</keyword>
<protein>
    <submittedName>
        <fullName evidence="1">Uncharacterized protein</fullName>
    </submittedName>
</protein>
<comment type="caution">
    <text evidence="1">The sequence shown here is derived from an EMBL/GenBank/DDBJ whole genome shotgun (WGS) entry which is preliminary data.</text>
</comment>
<gene>
    <name evidence="1" type="ORF">BROSI_A2861</name>
</gene>
<evidence type="ECO:0000313" key="1">
    <source>
        <dbReference type="EMBL" id="GAN34325.1"/>
    </source>
</evidence>
<organism evidence="1 2">
    <name type="scientific">Candidatus Brocadia sinica JPN1</name>
    <dbReference type="NCBI Taxonomy" id="1197129"/>
    <lineage>
        <taxon>Bacteria</taxon>
        <taxon>Pseudomonadati</taxon>
        <taxon>Planctomycetota</taxon>
        <taxon>Candidatus Brocadiia</taxon>
        <taxon>Candidatus Brocadiales</taxon>
        <taxon>Candidatus Brocadiaceae</taxon>
        <taxon>Candidatus Brocadia</taxon>
    </lineage>
</organism>
<accession>A0ABQ0JZU1</accession>
<dbReference type="Proteomes" id="UP000032309">
    <property type="component" value="Unassembled WGS sequence"/>
</dbReference>
<proteinExistence type="predicted"/>
<reference evidence="2" key="1">
    <citation type="journal article" date="2015" name="Genome Announc.">
        <title>Draft Genome Sequence of an Anaerobic Ammonium-Oxidizing Bacterium, "Candidatus Brocadia sinica".</title>
        <authorList>
            <person name="Oshiki M."/>
            <person name="Shinyako-Hata K."/>
            <person name="Satoh H."/>
            <person name="Okabe S."/>
        </authorList>
    </citation>
    <scope>NUCLEOTIDE SEQUENCE [LARGE SCALE GENOMIC DNA]</scope>
    <source>
        <strain evidence="2">JPN1</strain>
    </source>
</reference>
<name>A0ABQ0JZU1_9BACT</name>
<sequence>MGTLAIDPSSTGVASNNPTAVEDSLNSTFMYAAKGEKSAQPAKHTANARVASISTLVFPWDACTEDVCTDEFIKIDLLKILNSML</sequence>
<evidence type="ECO:0000313" key="2">
    <source>
        <dbReference type="Proteomes" id="UP000032309"/>
    </source>
</evidence>
<dbReference type="EMBL" id="BAFN01000001">
    <property type="protein sequence ID" value="GAN34325.1"/>
    <property type="molecule type" value="Genomic_DNA"/>
</dbReference>